<dbReference type="Gene3D" id="1.10.150.20">
    <property type="entry name" value="5' to 3' exonuclease, C-terminal subdomain"/>
    <property type="match status" value="1"/>
</dbReference>
<dbReference type="Proteomes" id="UP000229816">
    <property type="component" value="Unassembled WGS sequence"/>
</dbReference>
<feature type="region of interest" description="Alpha C-terminal domain (alpha-CTD)" evidence="11">
    <location>
        <begin position="236"/>
        <end position="305"/>
    </location>
</feature>
<name>A0A2M8ET77_9BACT</name>
<dbReference type="Pfam" id="PF01193">
    <property type="entry name" value="RNA_pol_L"/>
    <property type="match status" value="1"/>
</dbReference>
<comment type="caution">
    <text evidence="13">The sequence shown here is derived from an EMBL/GenBank/DDBJ whole genome shotgun (WGS) entry which is preliminary data.</text>
</comment>
<comment type="similarity">
    <text evidence="1 11">Belongs to the RNA polymerase alpha chain family.</text>
</comment>
<sequence>MVDPLFQIKKEKETDQYGSFIIEPLAQGYGNTLGNALRRVLLTSLKGAAIVQVKINGIKHRFSTLEGLKEDIIELILNIKQIRLCYDGEKPAELKLEKAGPGEVKAGDIKVPAKVKIVNPDLVLGSLASKNHRLKLEMLAESGYGFVPAEEREVEKLGVIPLDASFSPVQRVNFRIEATRVGRRTDLDRLILEIFTDGTIKPGQALKEAAGILVDYFQQVVEPKRAPKEKKKIEEFPAEVLKLTVEEIDLPTRIANTLRKGGYGTVEDLAKTTYLDLVKIKNLGEKSIKIVQVALAKRKINLKGE</sequence>
<dbReference type="GO" id="GO:0003677">
    <property type="term" value="F:DNA binding"/>
    <property type="evidence" value="ECO:0007669"/>
    <property type="project" value="UniProtKB-UniRule"/>
</dbReference>
<evidence type="ECO:0000256" key="10">
    <source>
        <dbReference type="ARBA" id="ARBA00048552"/>
    </source>
</evidence>
<evidence type="ECO:0000313" key="14">
    <source>
        <dbReference type="Proteomes" id="UP000229816"/>
    </source>
</evidence>
<dbReference type="SUPFAM" id="SSF55257">
    <property type="entry name" value="RBP11-like subunits of RNA polymerase"/>
    <property type="match status" value="1"/>
</dbReference>
<keyword evidence="6 11" id="KW-0548">Nucleotidyltransferase</keyword>
<dbReference type="InterPro" id="IPR011262">
    <property type="entry name" value="DNA-dir_RNA_pol_insert"/>
</dbReference>
<dbReference type="Gene3D" id="2.170.120.12">
    <property type="entry name" value="DNA-directed RNA polymerase, insert domain"/>
    <property type="match status" value="1"/>
</dbReference>
<comment type="function">
    <text evidence="11">DNA-dependent RNA polymerase catalyzes the transcription of DNA into RNA using the four ribonucleoside triphosphates as substrates.</text>
</comment>
<comment type="subunit">
    <text evidence="11">Homodimer. The RNAP catalytic core consists of 2 alpha, 1 beta, 1 beta' and 1 omega subunit. When a sigma factor is associated with the core the holoenzyme is formed, which can initiate transcription.</text>
</comment>
<dbReference type="InterPro" id="IPR011773">
    <property type="entry name" value="DNA-dir_RpoA"/>
</dbReference>
<dbReference type="Gene3D" id="3.30.1360.10">
    <property type="entry name" value="RNA polymerase, RBP11-like subunit"/>
    <property type="match status" value="1"/>
</dbReference>
<evidence type="ECO:0000256" key="1">
    <source>
        <dbReference type="ARBA" id="ARBA00007123"/>
    </source>
</evidence>
<dbReference type="GO" id="GO:0003899">
    <property type="term" value="F:DNA-directed RNA polymerase activity"/>
    <property type="evidence" value="ECO:0007669"/>
    <property type="project" value="UniProtKB-UniRule"/>
</dbReference>
<evidence type="ECO:0000256" key="9">
    <source>
        <dbReference type="ARBA" id="ARBA00033070"/>
    </source>
</evidence>
<protein>
    <recommendedName>
        <fullName evidence="3 11">DNA-directed RNA polymerase subunit alpha</fullName>
        <shortName evidence="11">RNAP subunit alpha</shortName>
        <ecNumber evidence="2 11">2.7.7.6</ecNumber>
    </recommendedName>
    <alternativeName>
        <fullName evidence="9 11">RNA polymerase subunit alpha</fullName>
    </alternativeName>
    <alternativeName>
        <fullName evidence="8 11">Transcriptase subunit alpha</fullName>
    </alternativeName>
</protein>
<accession>A0A2M8ET77</accession>
<evidence type="ECO:0000256" key="2">
    <source>
        <dbReference type="ARBA" id="ARBA00012418"/>
    </source>
</evidence>
<evidence type="ECO:0000259" key="12">
    <source>
        <dbReference type="SMART" id="SM00662"/>
    </source>
</evidence>
<dbReference type="GO" id="GO:0005737">
    <property type="term" value="C:cytoplasm"/>
    <property type="evidence" value="ECO:0007669"/>
    <property type="project" value="UniProtKB-ARBA"/>
</dbReference>
<dbReference type="InterPro" id="IPR036643">
    <property type="entry name" value="RNApol_insert_sf"/>
</dbReference>
<evidence type="ECO:0000256" key="4">
    <source>
        <dbReference type="ARBA" id="ARBA00022478"/>
    </source>
</evidence>
<dbReference type="InterPro" id="IPR036603">
    <property type="entry name" value="RBP11-like"/>
</dbReference>
<dbReference type="NCBIfam" id="NF003519">
    <property type="entry name" value="PRK05182.2-5"/>
    <property type="match status" value="1"/>
</dbReference>
<comment type="domain">
    <text evidence="11">The N-terminal domain is essential for RNAP assembly and basal transcription, whereas the C-terminal domain is involved in interaction with transcriptional regulators and with upstream promoter elements.</text>
</comment>
<evidence type="ECO:0000256" key="7">
    <source>
        <dbReference type="ARBA" id="ARBA00023163"/>
    </source>
</evidence>
<keyword evidence="5 11" id="KW-0808">Transferase</keyword>
<evidence type="ECO:0000256" key="6">
    <source>
        <dbReference type="ARBA" id="ARBA00022695"/>
    </source>
</evidence>
<dbReference type="HAMAP" id="MF_00059">
    <property type="entry name" value="RNApol_bact_RpoA"/>
    <property type="match status" value="1"/>
</dbReference>
<dbReference type="InterPro" id="IPR011263">
    <property type="entry name" value="DNA-dir_RNA_pol_RpoA/D/Rpb3"/>
</dbReference>
<feature type="domain" description="DNA-directed RNA polymerase RpoA/D/Rpb3-type" evidence="12">
    <location>
        <begin position="17"/>
        <end position="223"/>
    </location>
</feature>
<evidence type="ECO:0000313" key="13">
    <source>
        <dbReference type="EMBL" id="PJC28325.1"/>
    </source>
</evidence>
<dbReference type="NCBIfam" id="TIGR02027">
    <property type="entry name" value="rpoA"/>
    <property type="match status" value="1"/>
</dbReference>
<dbReference type="Pfam" id="PF01000">
    <property type="entry name" value="RNA_pol_A_bac"/>
    <property type="match status" value="1"/>
</dbReference>
<evidence type="ECO:0000256" key="11">
    <source>
        <dbReference type="HAMAP-Rule" id="MF_00059"/>
    </source>
</evidence>
<evidence type="ECO:0000256" key="8">
    <source>
        <dbReference type="ARBA" id="ARBA00032524"/>
    </source>
</evidence>
<evidence type="ECO:0000256" key="5">
    <source>
        <dbReference type="ARBA" id="ARBA00022679"/>
    </source>
</evidence>
<keyword evidence="4 11" id="KW-0240">DNA-directed RNA polymerase</keyword>
<keyword evidence="7 11" id="KW-0804">Transcription</keyword>
<dbReference type="EC" id="2.7.7.6" evidence="2 11"/>
<dbReference type="SMART" id="SM00662">
    <property type="entry name" value="RPOLD"/>
    <property type="match status" value="1"/>
</dbReference>
<comment type="catalytic activity">
    <reaction evidence="10 11">
        <text>RNA(n) + a ribonucleoside 5'-triphosphate = RNA(n+1) + diphosphate</text>
        <dbReference type="Rhea" id="RHEA:21248"/>
        <dbReference type="Rhea" id="RHEA-COMP:14527"/>
        <dbReference type="Rhea" id="RHEA-COMP:17342"/>
        <dbReference type="ChEBI" id="CHEBI:33019"/>
        <dbReference type="ChEBI" id="CHEBI:61557"/>
        <dbReference type="ChEBI" id="CHEBI:140395"/>
        <dbReference type="EC" id="2.7.7.6"/>
    </reaction>
</comment>
<gene>
    <name evidence="11" type="primary">rpoA</name>
    <name evidence="13" type="ORF">CO054_00650</name>
</gene>
<organism evidence="13 14">
    <name type="scientific">Candidatus Shapirobacteria bacterium CG_4_9_14_0_2_um_filter_39_11</name>
    <dbReference type="NCBI Taxonomy" id="1974478"/>
    <lineage>
        <taxon>Bacteria</taxon>
        <taxon>Candidatus Shapironibacteriota</taxon>
    </lineage>
</organism>
<dbReference type="InterPro" id="IPR011260">
    <property type="entry name" value="RNAP_asu_C"/>
</dbReference>
<dbReference type="FunFam" id="2.170.120.12:FF:000001">
    <property type="entry name" value="DNA-directed RNA polymerase subunit alpha"/>
    <property type="match status" value="1"/>
</dbReference>
<dbReference type="GO" id="GO:0006351">
    <property type="term" value="P:DNA-templated transcription"/>
    <property type="evidence" value="ECO:0007669"/>
    <property type="project" value="UniProtKB-UniRule"/>
</dbReference>
<feature type="region of interest" description="Alpha N-terminal domain (alpha-NTD)" evidence="11">
    <location>
        <begin position="1"/>
        <end position="222"/>
    </location>
</feature>
<dbReference type="AlphaFoldDB" id="A0A2M8ET77"/>
<reference evidence="14" key="1">
    <citation type="submission" date="2017-09" db="EMBL/GenBank/DDBJ databases">
        <title>Depth-based differentiation of microbial function through sediment-hosted aquifers and enrichment of novel symbionts in the deep terrestrial subsurface.</title>
        <authorList>
            <person name="Probst A.J."/>
            <person name="Ladd B."/>
            <person name="Jarett J.K."/>
            <person name="Geller-Mcgrath D.E."/>
            <person name="Sieber C.M.K."/>
            <person name="Emerson J.B."/>
            <person name="Anantharaman K."/>
            <person name="Thomas B.C."/>
            <person name="Malmstrom R."/>
            <person name="Stieglmeier M."/>
            <person name="Klingl A."/>
            <person name="Woyke T."/>
            <person name="Ryan C.M."/>
            <person name="Banfield J.F."/>
        </authorList>
    </citation>
    <scope>NUCLEOTIDE SEQUENCE [LARGE SCALE GENOMIC DNA]</scope>
</reference>
<evidence type="ECO:0000256" key="3">
    <source>
        <dbReference type="ARBA" id="ARBA00015972"/>
    </source>
</evidence>
<proteinExistence type="inferred from homology"/>
<dbReference type="EMBL" id="PFSF01000015">
    <property type="protein sequence ID" value="PJC28325.1"/>
    <property type="molecule type" value="Genomic_DNA"/>
</dbReference>
<dbReference type="SUPFAM" id="SSF56553">
    <property type="entry name" value="Insert subdomain of RNA polymerase alpha subunit"/>
    <property type="match status" value="1"/>
</dbReference>
<dbReference type="Pfam" id="PF03118">
    <property type="entry name" value="RNA_pol_A_CTD"/>
    <property type="match status" value="1"/>
</dbReference>
<dbReference type="CDD" id="cd06928">
    <property type="entry name" value="RNAP_alpha_NTD"/>
    <property type="match status" value="1"/>
</dbReference>
<dbReference type="SUPFAM" id="SSF47789">
    <property type="entry name" value="C-terminal domain of RNA polymerase alpha subunit"/>
    <property type="match status" value="1"/>
</dbReference>
<dbReference type="GO" id="GO:0046983">
    <property type="term" value="F:protein dimerization activity"/>
    <property type="evidence" value="ECO:0007669"/>
    <property type="project" value="InterPro"/>
</dbReference>
<dbReference type="GO" id="GO:0000428">
    <property type="term" value="C:DNA-directed RNA polymerase complex"/>
    <property type="evidence" value="ECO:0007669"/>
    <property type="project" value="UniProtKB-KW"/>
</dbReference>